<dbReference type="KEGG" id="tet:TTHERM_000891259"/>
<gene>
    <name evidence="2" type="ORF">TTHERM_000891259</name>
</gene>
<dbReference type="RefSeq" id="XP_012654096.1">
    <property type="nucleotide sequence ID" value="XM_012798642.1"/>
</dbReference>
<evidence type="ECO:0000256" key="1">
    <source>
        <dbReference type="SAM" id="Phobius"/>
    </source>
</evidence>
<sequence length="203" mass="24433">MDNLLPINKIKFIDQLSIIFSFGFVNQQISLLLSRLNIPIQQNLISLISKIKFKNFKLLIKLSIKYLIVIYYLFQFIMIVTSTFIYLRCLYFQIQLFLDIYSKMWTLAQFKKLQNVDPTYSKCLKKITGFEYTLAREIVIQEQLYEQQQKSYQQLSKKFVLLLFTFQIYNCIDSEIEICVNNQYYNLQKFQTVFILIFFVLQT</sequence>
<dbReference type="InParanoid" id="W7XAE6"/>
<reference evidence="3" key="1">
    <citation type="journal article" date="2006" name="PLoS Biol.">
        <title>Macronuclear genome sequence of the ciliate Tetrahymena thermophila, a model eukaryote.</title>
        <authorList>
            <person name="Eisen J.A."/>
            <person name="Coyne R.S."/>
            <person name="Wu M."/>
            <person name="Wu D."/>
            <person name="Thiagarajan M."/>
            <person name="Wortman J.R."/>
            <person name="Badger J.H."/>
            <person name="Ren Q."/>
            <person name="Amedeo P."/>
            <person name="Jones K.M."/>
            <person name="Tallon L.J."/>
            <person name="Delcher A.L."/>
            <person name="Salzberg S.L."/>
            <person name="Silva J.C."/>
            <person name="Haas B.J."/>
            <person name="Majoros W.H."/>
            <person name="Farzad M."/>
            <person name="Carlton J.M."/>
            <person name="Smith R.K. Jr."/>
            <person name="Garg J."/>
            <person name="Pearlman R.E."/>
            <person name="Karrer K.M."/>
            <person name="Sun L."/>
            <person name="Manning G."/>
            <person name="Elde N.C."/>
            <person name="Turkewitz A.P."/>
            <person name="Asai D.J."/>
            <person name="Wilkes D.E."/>
            <person name="Wang Y."/>
            <person name="Cai H."/>
            <person name="Collins K."/>
            <person name="Stewart B.A."/>
            <person name="Lee S.R."/>
            <person name="Wilamowska K."/>
            <person name="Weinberg Z."/>
            <person name="Ruzzo W.L."/>
            <person name="Wloga D."/>
            <person name="Gaertig J."/>
            <person name="Frankel J."/>
            <person name="Tsao C.-C."/>
            <person name="Gorovsky M.A."/>
            <person name="Keeling P.J."/>
            <person name="Waller R.F."/>
            <person name="Patron N.J."/>
            <person name="Cherry J.M."/>
            <person name="Stover N.A."/>
            <person name="Krieger C.J."/>
            <person name="del Toro C."/>
            <person name="Ryder H.F."/>
            <person name="Williamson S.C."/>
            <person name="Barbeau R.A."/>
            <person name="Hamilton E.P."/>
            <person name="Orias E."/>
        </authorList>
    </citation>
    <scope>NUCLEOTIDE SEQUENCE [LARGE SCALE GENOMIC DNA]</scope>
    <source>
        <strain evidence="3">SB210</strain>
    </source>
</reference>
<evidence type="ECO:0000313" key="3">
    <source>
        <dbReference type="Proteomes" id="UP000009168"/>
    </source>
</evidence>
<keyword evidence="3" id="KW-1185">Reference proteome</keyword>
<keyword evidence="1" id="KW-0472">Membrane</keyword>
<keyword evidence="1 2" id="KW-0812">Transmembrane</keyword>
<dbReference type="GeneID" id="24441012"/>
<feature type="transmembrane region" description="Helical" evidence="1">
    <location>
        <begin position="66"/>
        <end position="87"/>
    </location>
</feature>
<organism evidence="2 3">
    <name type="scientific">Tetrahymena thermophila (strain SB210)</name>
    <dbReference type="NCBI Taxonomy" id="312017"/>
    <lineage>
        <taxon>Eukaryota</taxon>
        <taxon>Sar</taxon>
        <taxon>Alveolata</taxon>
        <taxon>Ciliophora</taxon>
        <taxon>Intramacronucleata</taxon>
        <taxon>Oligohymenophorea</taxon>
        <taxon>Hymenostomatida</taxon>
        <taxon>Tetrahymenina</taxon>
        <taxon>Tetrahymenidae</taxon>
        <taxon>Tetrahymena</taxon>
    </lineage>
</organism>
<protein>
    <submittedName>
        <fullName evidence="2">Transmembrane protein, putative</fullName>
    </submittedName>
</protein>
<keyword evidence="1" id="KW-1133">Transmembrane helix</keyword>
<dbReference type="AlphaFoldDB" id="W7XAE6"/>
<dbReference type="EMBL" id="GG662629">
    <property type="protein sequence ID" value="EWS73363.1"/>
    <property type="molecule type" value="Genomic_DNA"/>
</dbReference>
<proteinExistence type="predicted"/>
<name>W7XAE6_TETTS</name>
<dbReference type="Proteomes" id="UP000009168">
    <property type="component" value="Unassembled WGS sequence"/>
</dbReference>
<accession>W7XAE6</accession>
<evidence type="ECO:0000313" key="2">
    <source>
        <dbReference type="EMBL" id="EWS73363.1"/>
    </source>
</evidence>